<protein>
    <submittedName>
        <fullName evidence="2">Uncharacterized protein</fullName>
    </submittedName>
</protein>
<name>A0A4Z2EX62_9TELE</name>
<accession>A0A4Z2EX62</accession>
<sequence>MDKRNRITVRTGPGAAWKPALPFSCILRKEQQEKAVICQTGGGASWVGGGAESYVGRGEKGIRPKSERAEK</sequence>
<evidence type="ECO:0000313" key="3">
    <source>
        <dbReference type="Proteomes" id="UP000314294"/>
    </source>
</evidence>
<feature type="region of interest" description="Disordered" evidence="1">
    <location>
        <begin position="49"/>
        <end position="71"/>
    </location>
</feature>
<proteinExistence type="predicted"/>
<comment type="caution">
    <text evidence="2">The sequence shown here is derived from an EMBL/GenBank/DDBJ whole genome shotgun (WGS) entry which is preliminary data.</text>
</comment>
<evidence type="ECO:0000256" key="1">
    <source>
        <dbReference type="SAM" id="MobiDB-lite"/>
    </source>
</evidence>
<dbReference type="Proteomes" id="UP000314294">
    <property type="component" value="Unassembled WGS sequence"/>
</dbReference>
<keyword evidence="3" id="KW-1185">Reference proteome</keyword>
<organism evidence="2 3">
    <name type="scientific">Liparis tanakae</name>
    <name type="common">Tanaka's snailfish</name>
    <dbReference type="NCBI Taxonomy" id="230148"/>
    <lineage>
        <taxon>Eukaryota</taxon>
        <taxon>Metazoa</taxon>
        <taxon>Chordata</taxon>
        <taxon>Craniata</taxon>
        <taxon>Vertebrata</taxon>
        <taxon>Euteleostomi</taxon>
        <taxon>Actinopterygii</taxon>
        <taxon>Neopterygii</taxon>
        <taxon>Teleostei</taxon>
        <taxon>Neoteleostei</taxon>
        <taxon>Acanthomorphata</taxon>
        <taxon>Eupercaria</taxon>
        <taxon>Perciformes</taxon>
        <taxon>Cottioidei</taxon>
        <taxon>Cottales</taxon>
        <taxon>Liparidae</taxon>
        <taxon>Liparis</taxon>
    </lineage>
</organism>
<reference evidence="2 3" key="1">
    <citation type="submission" date="2019-03" db="EMBL/GenBank/DDBJ databases">
        <title>First draft genome of Liparis tanakae, snailfish: a comprehensive survey of snailfish specific genes.</title>
        <authorList>
            <person name="Kim W."/>
            <person name="Song I."/>
            <person name="Jeong J.-H."/>
            <person name="Kim D."/>
            <person name="Kim S."/>
            <person name="Ryu S."/>
            <person name="Song J.Y."/>
            <person name="Lee S.K."/>
        </authorList>
    </citation>
    <scope>NUCLEOTIDE SEQUENCE [LARGE SCALE GENOMIC DNA]</scope>
    <source>
        <tissue evidence="2">Muscle</tissue>
    </source>
</reference>
<dbReference type="AlphaFoldDB" id="A0A4Z2EX62"/>
<dbReference type="EMBL" id="SRLO01002252">
    <property type="protein sequence ID" value="TNN33409.1"/>
    <property type="molecule type" value="Genomic_DNA"/>
</dbReference>
<feature type="compositionally biased region" description="Basic and acidic residues" evidence="1">
    <location>
        <begin position="57"/>
        <end position="71"/>
    </location>
</feature>
<gene>
    <name evidence="2" type="ORF">EYF80_056428</name>
</gene>
<evidence type="ECO:0000313" key="2">
    <source>
        <dbReference type="EMBL" id="TNN33409.1"/>
    </source>
</evidence>